<dbReference type="Gene3D" id="3.40.50.1820">
    <property type="entry name" value="alpha/beta hydrolase"/>
    <property type="match status" value="1"/>
</dbReference>
<gene>
    <name evidence="3" type="ORF">FCC1311_062532</name>
</gene>
<dbReference type="InterPro" id="IPR002397">
    <property type="entry name" value="Cyt_P450_B"/>
</dbReference>
<comment type="caution">
    <text evidence="3">The sequence shown here is derived from an EMBL/GenBank/DDBJ whole genome shotgun (WGS) entry which is preliminary data.</text>
</comment>
<dbReference type="OrthoDB" id="10249433at2759"/>
<dbReference type="SUPFAM" id="SSF53474">
    <property type="entry name" value="alpha/beta-Hydrolases"/>
    <property type="match status" value="1"/>
</dbReference>
<dbReference type="AlphaFoldDB" id="A0A2R5GN36"/>
<dbReference type="Proteomes" id="UP000241890">
    <property type="component" value="Unassembled WGS sequence"/>
</dbReference>
<accession>A0A2R5GN36</accession>
<dbReference type="GO" id="GO:0016705">
    <property type="term" value="F:oxidoreductase activity, acting on paired donors, with incorporation or reduction of molecular oxygen"/>
    <property type="evidence" value="ECO:0007669"/>
    <property type="project" value="InterPro"/>
</dbReference>
<sequence>MSHKRTETGAGAVAARMEMPGLLRGPADTAGFARDAEAFLTSRFEREGEVFAARILQWPVVFAASHEAVGEALHPERELSSAQGYKSFAGLGLFGPAVLFQDGEQHALTKAQLRESQFAHPERLEASGTAAKLHQEVRKQVLDLRSRCDAAGSKGLEIGVYEWAKTLCADLLHLVFLAQHIKTDADDAANFQALHRTLWRGTVSSGINFNVDLGVFGLKKKSAFREAKDARAELARLFADADDAHADTNPPTCPFRREISAKQDRVDHYIMFTSSMVGKAVGSVVSSFVMLLAENPLLREELASSLQGSETRQNDTEAAGDENDLLARCLLEVERLYPPVIGCCRTTTAATVIGKRQLAAGTKVWCSFLTANRDPKVYKNPTHFDPERWKASSSDPAHLSFGAGAHQCLGRPLARQILRAICGELVRSFTAWEVCGSREYRWLPVARPVSGVISNRDPRDNEDPSLQSPVFYGLEFEEVFIQTPTPGVELHAWIIFAPAQGPPKSLPTVLFLHGNAGNIGHRLPFAEDVVLYGNCNIMLVDYRGFGRSTGAPSEEGLIEDGMSALSYLRECPDVDPENIFLMGRSLGGAVSIALASKLATRAGLDLGFRGLILENTFLSVPTLVRDHIRDTLSLDRGLMQELCTGAVNTVVWLDWNSASRIKALPEELDVLLISGVLDEIVPSSHMTKLYALAGPNVVKTLLRIPGGDHNFSWARPGYFRGLKAFLHEKGKSSVPSSDTLGSQPLSVEK</sequence>
<dbReference type="InterPro" id="IPR036396">
    <property type="entry name" value="Cyt_P450_sf"/>
</dbReference>
<dbReference type="InterPro" id="IPR001128">
    <property type="entry name" value="Cyt_P450"/>
</dbReference>
<dbReference type="PANTHER" id="PTHR12277:SF81">
    <property type="entry name" value="PROTEIN ABHD13"/>
    <property type="match status" value="1"/>
</dbReference>
<dbReference type="Pfam" id="PF12146">
    <property type="entry name" value="Hydrolase_4"/>
    <property type="match status" value="1"/>
</dbReference>
<comment type="similarity">
    <text evidence="1">Belongs to the cytochrome P450 family.</text>
</comment>
<dbReference type="InterPro" id="IPR017972">
    <property type="entry name" value="Cyt_P450_CS"/>
</dbReference>
<dbReference type="GO" id="GO:0005506">
    <property type="term" value="F:iron ion binding"/>
    <property type="evidence" value="ECO:0007669"/>
    <property type="project" value="InterPro"/>
</dbReference>
<dbReference type="EMBL" id="BEYU01000070">
    <property type="protein sequence ID" value="GBG30033.1"/>
    <property type="molecule type" value="Genomic_DNA"/>
</dbReference>
<dbReference type="CDD" id="cd00302">
    <property type="entry name" value="cytochrome_P450"/>
    <property type="match status" value="1"/>
</dbReference>
<protein>
    <submittedName>
        <fullName evidence="3">Protein ABHD13</fullName>
    </submittedName>
</protein>
<reference evidence="3 4" key="1">
    <citation type="submission" date="2017-12" db="EMBL/GenBank/DDBJ databases">
        <title>Sequencing, de novo assembly and annotation of complete genome of a new Thraustochytrid species, strain FCC1311.</title>
        <authorList>
            <person name="Sedici K."/>
            <person name="Godart F."/>
            <person name="Aiese Cigliano R."/>
            <person name="Sanseverino W."/>
            <person name="Barakat M."/>
            <person name="Ortet P."/>
            <person name="Marechal E."/>
            <person name="Cagnac O."/>
            <person name="Amato A."/>
        </authorList>
    </citation>
    <scope>NUCLEOTIDE SEQUENCE [LARGE SCALE GENOMIC DNA]</scope>
</reference>
<dbReference type="Pfam" id="PF00067">
    <property type="entry name" value="p450"/>
    <property type="match status" value="1"/>
</dbReference>
<dbReference type="GO" id="GO:0008474">
    <property type="term" value="F:palmitoyl-(protein) hydrolase activity"/>
    <property type="evidence" value="ECO:0007669"/>
    <property type="project" value="TreeGrafter"/>
</dbReference>
<dbReference type="InParanoid" id="A0A2R5GN36"/>
<dbReference type="InterPro" id="IPR029058">
    <property type="entry name" value="AB_hydrolase_fold"/>
</dbReference>
<dbReference type="GO" id="GO:0004497">
    <property type="term" value="F:monooxygenase activity"/>
    <property type="evidence" value="ECO:0007669"/>
    <property type="project" value="InterPro"/>
</dbReference>
<evidence type="ECO:0000256" key="1">
    <source>
        <dbReference type="ARBA" id="ARBA00010617"/>
    </source>
</evidence>
<dbReference type="GO" id="GO:0016020">
    <property type="term" value="C:membrane"/>
    <property type="evidence" value="ECO:0007669"/>
    <property type="project" value="TreeGrafter"/>
</dbReference>
<proteinExistence type="inferred from homology"/>
<evidence type="ECO:0000313" key="3">
    <source>
        <dbReference type="EMBL" id="GBG30033.1"/>
    </source>
</evidence>
<evidence type="ECO:0000259" key="2">
    <source>
        <dbReference type="Pfam" id="PF12146"/>
    </source>
</evidence>
<dbReference type="PANTHER" id="PTHR12277">
    <property type="entry name" value="ALPHA/BETA HYDROLASE DOMAIN-CONTAINING PROTEIN"/>
    <property type="match status" value="1"/>
</dbReference>
<dbReference type="Gene3D" id="1.10.630.10">
    <property type="entry name" value="Cytochrome P450"/>
    <property type="match status" value="1"/>
</dbReference>
<name>A0A2R5GN36_9STRA</name>
<dbReference type="PROSITE" id="PS00086">
    <property type="entry name" value="CYTOCHROME_P450"/>
    <property type="match status" value="1"/>
</dbReference>
<keyword evidence="4" id="KW-1185">Reference proteome</keyword>
<evidence type="ECO:0000313" key="4">
    <source>
        <dbReference type="Proteomes" id="UP000241890"/>
    </source>
</evidence>
<dbReference type="GO" id="GO:0020037">
    <property type="term" value="F:heme binding"/>
    <property type="evidence" value="ECO:0007669"/>
    <property type="project" value="InterPro"/>
</dbReference>
<organism evidence="3 4">
    <name type="scientific">Hondaea fermentalgiana</name>
    <dbReference type="NCBI Taxonomy" id="2315210"/>
    <lineage>
        <taxon>Eukaryota</taxon>
        <taxon>Sar</taxon>
        <taxon>Stramenopiles</taxon>
        <taxon>Bigyra</taxon>
        <taxon>Labyrinthulomycetes</taxon>
        <taxon>Thraustochytrida</taxon>
        <taxon>Thraustochytriidae</taxon>
        <taxon>Hondaea</taxon>
    </lineage>
</organism>
<dbReference type="PRINTS" id="PR00359">
    <property type="entry name" value="BP450"/>
</dbReference>
<dbReference type="SUPFAM" id="SSF48264">
    <property type="entry name" value="Cytochrome P450"/>
    <property type="match status" value="1"/>
</dbReference>
<feature type="domain" description="Serine aminopeptidase S33" evidence="2">
    <location>
        <begin position="508"/>
        <end position="623"/>
    </location>
</feature>
<dbReference type="InterPro" id="IPR022742">
    <property type="entry name" value="Hydrolase_4"/>
</dbReference>